<proteinExistence type="predicted"/>
<gene>
    <name evidence="4" type="ORF">LPJ53_003822</name>
</gene>
<evidence type="ECO:0000256" key="1">
    <source>
        <dbReference type="ARBA" id="ARBA00022441"/>
    </source>
</evidence>
<feature type="region of interest" description="Disordered" evidence="3">
    <location>
        <begin position="1"/>
        <end position="81"/>
    </location>
</feature>
<protein>
    <recommendedName>
        <fullName evidence="6">Galactose oxidase</fullName>
    </recommendedName>
</protein>
<dbReference type="Gene3D" id="2.120.10.80">
    <property type="entry name" value="Kelch-type beta propeller"/>
    <property type="match status" value="2"/>
</dbReference>
<dbReference type="PANTHER" id="PTHR24412:SF441">
    <property type="entry name" value="KELCH-LIKE PROTEIN 28"/>
    <property type="match status" value="1"/>
</dbReference>
<keyword evidence="1" id="KW-0880">Kelch repeat</keyword>
<dbReference type="AlphaFoldDB" id="A0A9W7Y188"/>
<feature type="compositionally biased region" description="Basic and acidic residues" evidence="3">
    <location>
        <begin position="14"/>
        <end position="28"/>
    </location>
</feature>
<dbReference type="Proteomes" id="UP001149813">
    <property type="component" value="Unassembled WGS sequence"/>
</dbReference>
<organism evidence="4 5">
    <name type="scientific">Coemansia erecta</name>
    <dbReference type="NCBI Taxonomy" id="147472"/>
    <lineage>
        <taxon>Eukaryota</taxon>
        <taxon>Fungi</taxon>
        <taxon>Fungi incertae sedis</taxon>
        <taxon>Zoopagomycota</taxon>
        <taxon>Kickxellomycotina</taxon>
        <taxon>Kickxellomycetes</taxon>
        <taxon>Kickxellales</taxon>
        <taxon>Kickxellaceae</taxon>
        <taxon>Coemansia</taxon>
    </lineage>
</organism>
<sequence>MGKSAKAFKRPTKKQKETRKETRREETKMQQSIAESTPKSRAPSAAFSKTSGGGVTKAKSSRLKTRLAAARGTAGAGSVGGKKAKTDYLKLFDKKTSLGLAIPDAAPTDTYTSTQPGAGFIEDPHSWVFSGSMLSTPRSRIAATSVGQLAFFAGGMLDNGTYTDIVDIYNKQTNTWSVAHLSSGRSSIGAGSVAGRYAIFAGGLDGSFKPMSTIDVFDTETGKWSTIDLLTPRGSPQILDLGSTTAVIGGLSGDLQYLSNAVDYVDSELDITNATLQLRYPQFGVAISDKTGGVGLFTAGYQNNDPGNRFNDFEASNQTTVFSTSSTSSASFVSDQKFPYPRWGAGGAAANGVFAVGGGHVFGDASTGSQTTTVDRVDIYSAATGQWSNSPLELSVPRDYPLVQAVGDYIVFVSGTDQSKDFDILDTRSGAFIDNLNHKPALYTLRSDAASTTIDNCMFIVAGGLVYQGRNATASVEMFNACK</sequence>
<feature type="compositionally biased region" description="Basic residues" evidence="3">
    <location>
        <begin position="1"/>
        <end position="13"/>
    </location>
</feature>
<dbReference type="SUPFAM" id="SSF117281">
    <property type="entry name" value="Kelch motif"/>
    <property type="match status" value="2"/>
</dbReference>
<evidence type="ECO:0008006" key="6">
    <source>
        <dbReference type="Google" id="ProtNLM"/>
    </source>
</evidence>
<evidence type="ECO:0000256" key="3">
    <source>
        <dbReference type="SAM" id="MobiDB-lite"/>
    </source>
</evidence>
<name>A0A9W7Y188_9FUNG</name>
<evidence type="ECO:0000313" key="5">
    <source>
        <dbReference type="Proteomes" id="UP001149813"/>
    </source>
</evidence>
<feature type="compositionally biased region" description="Polar residues" evidence="3">
    <location>
        <begin position="29"/>
        <end position="39"/>
    </location>
</feature>
<keyword evidence="5" id="KW-1185">Reference proteome</keyword>
<dbReference type="PANTHER" id="PTHR24412">
    <property type="entry name" value="KELCH PROTEIN"/>
    <property type="match status" value="1"/>
</dbReference>
<dbReference type="OrthoDB" id="432528at2759"/>
<keyword evidence="2" id="KW-0677">Repeat</keyword>
<comment type="caution">
    <text evidence="4">The sequence shown here is derived from an EMBL/GenBank/DDBJ whole genome shotgun (WGS) entry which is preliminary data.</text>
</comment>
<accession>A0A9W7Y188</accession>
<reference evidence="4" key="1">
    <citation type="submission" date="2022-07" db="EMBL/GenBank/DDBJ databases">
        <title>Phylogenomic reconstructions and comparative analyses of Kickxellomycotina fungi.</title>
        <authorList>
            <person name="Reynolds N.K."/>
            <person name="Stajich J.E."/>
            <person name="Barry K."/>
            <person name="Grigoriev I.V."/>
            <person name="Crous P."/>
            <person name="Smith M.E."/>
        </authorList>
    </citation>
    <scope>NUCLEOTIDE SEQUENCE</scope>
    <source>
        <strain evidence="4">NBRC 32514</strain>
    </source>
</reference>
<dbReference type="InterPro" id="IPR015915">
    <property type="entry name" value="Kelch-typ_b-propeller"/>
</dbReference>
<evidence type="ECO:0000313" key="4">
    <source>
        <dbReference type="EMBL" id="KAJ1721695.1"/>
    </source>
</evidence>
<evidence type="ECO:0000256" key="2">
    <source>
        <dbReference type="ARBA" id="ARBA00022737"/>
    </source>
</evidence>
<dbReference type="EMBL" id="JANBOJ010000155">
    <property type="protein sequence ID" value="KAJ1721695.1"/>
    <property type="molecule type" value="Genomic_DNA"/>
</dbReference>